<dbReference type="GO" id="GO:0008800">
    <property type="term" value="F:beta-lactamase activity"/>
    <property type="evidence" value="ECO:0007669"/>
    <property type="project" value="UniProtKB-EC"/>
</dbReference>
<dbReference type="GO" id="GO:0030655">
    <property type="term" value="P:beta-lactam antibiotic catabolic process"/>
    <property type="evidence" value="ECO:0007669"/>
    <property type="project" value="InterPro"/>
</dbReference>
<feature type="domain" description="Beta-lactamase class A catalytic" evidence="4">
    <location>
        <begin position="34"/>
        <end position="294"/>
    </location>
</feature>
<dbReference type="Pfam" id="PF13354">
    <property type="entry name" value="Beta-lactamase2"/>
    <property type="match status" value="1"/>
</dbReference>
<evidence type="ECO:0000313" key="5">
    <source>
        <dbReference type="EMBL" id="TDK23047.1"/>
    </source>
</evidence>
<dbReference type="InterPro" id="IPR012338">
    <property type="entry name" value="Beta-lactam/transpept-like"/>
</dbReference>
<dbReference type="EC" id="3.5.2.6" evidence="3"/>
<dbReference type="Proteomes" id="UP000294796">
    <property type="component" value="Unassembled WGS sequence"/>
</dbReference>
<evidence type="ECO:0000259" key="4">
    <source>
        <dbReference type="Pfam" id="PF13354"/>
    </source>
</evidence>
<comment type="similarity">
    <text evidence="2">Belongs to the class-A beta-lactamase family.</text>
</comment>
<gene>
    <name evidence="5" type="ORF">E2F46_12855</name>
</gene>
<reference evidence="5 6" key="1">
    <citation type="submission" date="2019-03" db="EMBL/GenBank/DDBJ databases">
        <title>Luteimonas zhaokaii sp.nov., isolated from the rectal contents of Plateau pika in Yushu, Qinghai Province, China.</title>
        <authorList>
            <person name="Zhang G."/>
        </authorList>
    </citation>
    <scope>NUCLEOTIDE SEQUENCE [LARGE SCALE GENOMIC DNA]</scope>
    <source>
        <strain evidence="5 6">B9</strain>
    </source>
</reference>
<dbReference type="OrthoDB" id="9784149at2"/>
<evidence type="ECO:0000256" key="2">
    <source>
        <dbReference type="ARBA" id="ARBA00009009"/>
    </source>
</evidence>
<dbReference type="EMBL" id="SMTF01000011">
    <property type="protein sequence ID" value="TDK23047.1"/>
    <property type="molecule type" value="Genomic_DNA"/>
</dbReference>
<organism evidence="5 6">
    <name type="scientific">Luteimonas aestuarii</name>
    <dbReference type="NCBI Taxonomy" id="453837"/>
    <lineage>
        <taxon>Bacteria</taxon>
        <taxon>Pseudomonadati</taxon>
        <taxon>Pseudomonadota</taxon>
        <taxon>Gammaproteobacteria</taxon>
        <taxon>Lysobacterales</taxon>
        <taxon>Lysobacteraceae</taxon>
        <taxon>Luteimonas</taxon>
    </lineage>
</organism>
<dbReference type="PANTHER" id="PTHR35333:SF3">
    <property type="entry name" value="BETA-LACTAMASE-TYPE TRANSPEPTIDASE FOLD CONTAINING PROTEIN"/>
    <property type="match status" value="1"/>
</dbReference>
<comment type="catalytic activity">
    <reaction evidence="1">
        <text>a beta-lactam + H2O = a substituted beta-amino acid</text>
        <dbReference type="Rhea" id="RHEA:20401"/>
        <dbReference type="ChEBI" id="CHEBI:15377"/>
        <dbReference type="ChEBI" id="CHEBI:35627"/>
        <dbReference type="ChEBI" id="CHEBI:140347"/>
        <dbReference type="EC" id="3.5.2.6"/>
    </reaction>
</comment>
<evidence type="ECO:0000256" key="3">
    <source>
        <dbReference type="ARBA" id="ARBA00012865"/>
    </source>
</evidence>
<comment type="caution">
    <text evidence="5">The sequence shown here is derived from an EMBL/GenBank/DDBJ whole genome shotgun (WGS) entry which is preliminary data.</text>
</comment>
<evidence type="ECO:0000256" key="1">
    <source>
        <dbReference type="ARBA" id="ARBA00001526"/>
    </source>
</evidence>
<sequence>MQAAPERPLRVPAWTLELERRLEAVDAAYAGDIGVYVRHLGRDESFSYRAEEPWYLASGVKVPIAIAVMRAIERGELALDTRVTLRESDFVDGAGGTNAYRAGTRLRVSWLLEQMIVHSDNTASDVLIRTVGIEQVNRVAAELGRVDGMHITTLADVRRLAYGQLHPSASGLRSQDLFALQRAGAGQARVRRLVQLLAITPADLLRPDLDSAFEAYYATHANSASLVEFGRMLAALSEGRALGAEGTTYLLDVMSRVQTGSRRIRAGLPAGTRFEHKTGTQHRRTCDLGIATVPALAPGRPPARVVIAACARGTATAAGERALRDVGAAVTASGVFMEAPSRPTVSPPDPMR</sequence>
<accession>A0A4R5TL46</accession>
<proteinExistence type="inferred from homology"/>
<protein>
    <recommendedName>
        <fullName evidence="3">beta-lactamase</fullName>
        <ecNumber evidence="3">3.5.2.6</ecNumber>
    </recommendedName>
</protein>
<dbReference type="InterPro" id="IPR000871">
    <property type="entry name" value="Beta-lactam_class-A"/>
</dbReference>
<dbReference type="SUPFAM" id="SSF56601">
    <property type="entry name" value="beta-lactamase/transpeptidase-like"/>
    <property type="match status" value="1"/>
</dbReference>
<dbReference type="Gene3D" id="3.40.710.10">
    <property type="entry name" value="DD-peptidase/beta-lactamase superfamily"/>
    <property type="match status" value="1"/>
</dbReference>
<dbReference type="AlphaFoldDB" id="A0A4R5TL46"/>
<dbReference type="InterPro" id="IPR045155">
    <property type="entry name" value="Beta-lactam_cat"/>
</dbReference>
<dbReference type="GO" id="GO:0046677">
    <property type="term" value="P:response to antibiotic"/>
    <property type="evidence" value="ECO:0007669"/>
    <property type="project" value="InterPro"/>
</dbReference>
<evidence type="ECO:0000313" key="6">
    <source>
        <dbReference type="Proteomes" id="UP000294796"/>
    </source>
</evidence>
<keyword evidence="6" id="KW-1185">Reference proteome</keyword>
<name>A0A4R5TL46_9GAMM</name>
<keyword evidence="5" id="KW-0378">Hydrolase</keyword>
<dbReference type="PANTHER" id="PTHR35333">
    <property type="entry name" value="BETA-LACTAMASE"/>
    <property type="match status" value="1"/>
</dbReference>